<feature type="transmembrane region" description="Helical" evidence="3">
    <location>
        <begin position="79"/>
        <end position="100"/>
    </location>
</feature>
<sequence length="204" mass="20369">MTQSSGQPLHLTLARALSAPAKAQSSLLRTVALVVGGAALVAVCAQISVPMFPVPLTLQTLAVLLVGAALGSRQGAAALLTYLAAGAAGLPVFAGGVGSLLSVKTGNLTPTLGYLLGFVLAAGLVGWLVERFAADRTPWGMAAAMLVGNAVIYAVGLPVLGALTGLHGQALLGAGLIPFLPGDLIKLALAAALLPGVWALLRRR</sequence>
<evidence type="ECO:0000256" key="1">
    <source>
        <dbReference type="ARBA" id="ARBA00010692"/>
    </source>
</evidence>
<name>A0ABY5YGY1_9DEIO</name>
<keyword evidence="2 3" id="KW-0472">Membrane</keyword>
<feature type="transmembrane region" description="Helical" evidence="3">
    <location>
        <begin position="54"/>
        <end position="72"/>
    </location>
</feature>
<feature type="transmembrane region" description="Helical" evidence="3">
    <location>
        <begin position="184"/>
        <end position="201"/>
    </location>
</feature>
<feature type="transmembrane region" description="Helical" evidence="3">
    <location>
        <begin position="112"/>
        <end position="129"/>
    </location>
</feature>
<keyword evidence="2" id="KW-0813">Transport</keyword>
<dbReference type="PANTHER" id="PTHR34295">
    <property type="entry name" value="BIOTIN TRANSPORTER BIOY"/>
    <property type="match status" value="1"/>
</dbReference>
<dbReference type="InterPro" id="IPR003784">
    <property type="entry name" value="BioY"/>
</dbReference>
<dbReference type="Proteomes" id="UP001060261">
    <property type="component" value="Chromosome"/>
</dbReference>
<evidence type="ECO:0000313" key="5">
    <source>
        <dbReference type="Proteomes" id="UP001060261"/>
    </source>
</evidence>
<organism evidence="4 5">
    <name type="scientific">Deinococcus rubellus</name>
    <dbReference type="NCBI Taxonomy" id="1889240"/>
    <lineage>
        <taxon>Bacteria</taxon>
        <taxon>Thermotogati</taxon>
        <taxon>Deinococcota</taxon>
        <taxon>Deinococci</taxon>
        <taxon>Deinococcales</taxon>
        <taxon>Deinococcaceae</taxon>
        <taxon>Deinococcus</taxon>
    </lineage>
</organism>
<reference evidence="4" key="1">
    <citation type="submission" date="2022-09" db="EMBL/GenBank/DDBJ databases">
        <title>genome sequence of Deinococcus rubellus.</title>
        <authorList>
            <person name="Srinivasan S."/>
        </authorList>
    </citation>
    <scope>NUCLEOTIDE SEQUENCE</scope>
    <source>
        <strain evidence="4">Ant6</strain>
    </source>
</reference>
<protein>
    <recommendedName>
        <fullName evidence="2">Biotin transporter</fullName>
    </recommendedName>
</protein>
<accession>A0ABY5YGY1</accession>
<evidence type="ECO:0000256" key="2">
    <source>
        <dbReference type="PIRNR" id="PIRNR016661"/>
    </source>
</evidence>
<dbReference type="EMBL" id="CP104213">
    <property type="protein sequence ID" value="UWX64370.1"/>
    <property type="molecule type" value="Genomic_DNA"/>
</dbReference>
<proteinExistence type="inferred from homology"/>
<evidence type="ECO:0000313" key="4">
    <source>
        <dbReference type="EMBL" id="UWX64370.1"/>
    </source>
</evidence>
<dbReference type="RefSeq" id="WP_260560644.1">
    <property type="nucleotide sequence ID" value="NZ_BAABEC010000075.1"/>
</dbReference>
<keyword evidence="3" id="KW-0812">Transmembrane</keyword>
<keyword evidence="2" id="KW-1003">Cell membrane</keyword>
<evidence type="ECO:0000256" key="3">
    <source>
        <dbReference type="SAM" id="Phobius"/>
    </source>
</evidence>
<keyword evidence="5" id="KW-1185">Reference proteome</keyword>
<feature type="transmembrane region" description="Helical" evidence="3">
    <location>
        <begin position="141"/>
        <end position="164"/>
    </location>
</feature>
<dbReference type="Gene3D" id="1.10.1760.20">
    <property type="match status" value="1"/>
</dbReference>
<dbReference type="PIRSF" id="PIRSF016661">
    <property type="entry name" value="BioY"/>
    <property type="match status" value="1"/>
</dbReference>
<comment type="similarity">
    <text evidence="1 2">Belongs to the BioY family.</text>
</comment>
<dbReference type="Pfam" id="PF02632">
    <property type="entry name" value="BioY"/>
    <property type="match status" value="1"/>
</dbReference>
<dbReference type="PANTHER" id="PTHR34295:SF1">
    <property type="entry name" value="BIOTIN TRANSPORTER BIOY"/>
    <property type="match status" value="1"/>
</dbReference>
<keyword evidence="3" id="KW-1133">Transmembrane helix</keyword>
<gene>
    <name evidence="4" type="ORF">N0D28_01475</name>
</gene>
<comment type="subcellular location">
    <subcellularLocation>
        <location evidence="2">Cell membrane</location>
        <topology evidence="2">Multi-pass membrane protein</topology>
    </subcellularLocation>
</comment>
<feature type="transmembrane region" description="Helical" evidence="3">
    <location>
        <begin position="27"/>
        <end position="48"/>
    </location>
</feature>